<sequence>MEPSVKNEVSSEEELEEEYPEEEEEDPEEESEEPKKEESLEDGIPASSSLPMDIDAEEDYLRYINELERPPEHSPLRSCQASVPDIPVKAFDRHSDNHNDSSYDLSGVWQSRSSGSSP</sequence>
<feature type="compositionally biased region" description="Acidic residues" evidence="1">
    <location>
        <begin position="10"/>
        <end position="32"/>
    </location>
</feature>
<feature type="compositionally biased region" description="Basic and acidic residues" evidence="1">
    <location>
        <begin position="90"/>
        <end position="101"/>
    </location>
</feature>
<protein>
    <submittedName>
        <fullName evidence="2">Uncharacterized protein</fullName>
    </submittedName>
</protein>
<feature type="region of interest" description="Disordered" evidence="1">
    <location>
        <begin position="87"/>
        <end position="118"/>
    </location>
</feature>
<dbReference type="EMBL" id="JASCZI010030211">
    <property type="protein sequence ID" value="MED6118345.1"/>
    <property type="molecule type" value="Genomic_DNA"/>
</dbReference>
<feature type="region of interest" description="Disordered" evidence="1">
    <location>
        <begin position="1"/>
        <end position="57"/>
    </location>
</feature>
<organism evidence="2 3">
    <name type="scientific">Stylosanthes scabra</name>
    <dbReference type="NCBI Taxonomy" id="79078"/>
    <lineage>
        <taxon>Eukaryota</taxon>
        <taxon>Viridiplantae</taxon>
        <taxon>Streptophyta</taxon>
        <taxon>Embryophyta</taxon>
        <taxon>Tracheophyta</taxon>
        <taxon>Spermatophyta</taxon>
        <taxon>Magnoliopsida</taxon>
        <taxon>eudicotyledons</taxon>
        <taxon>Gunneridae</taxon>
        <taxon>Pentapetalae</taxon>
        <taxon>rosids</taxon>
        <taxon>fabids</taxon>
        <taxon>Fabales</taxon>
        <taxon>Fabaceae</taxon>
        <taxon>Papilionoideae</taxon>
        <taxon>50 kb inversion clade</taxon>
        <taxon>dalbergioids sensu lato</taxon>
        <taxon>Dalbergieae</taxon>
        <taxon>Pterocarpus clade</taxon>
        <taxon>Stylosanthes</taxon>
    </lineage>
</organism>
<comment type="caution">
    <text evidence="2">The sequence shown here is derived from an EMBL/GenBank/DDBJ whole genome shotgun (WGS) entry which is preliminary data.</text>
</comment>
<dbReference type="Proteomes" id="UP001341840">
    <property type="component" value="Unassembled WGS sequence"/>
</dbReference>
<evidence type="ECO:0000313" key="2">
    <source>
        <dbReference type="EMBL" id="MED6118345.1"/>
    </source>
</evidence>
<name>A0ABU6R1W2_9FABA</name>
<reference evidence="2 3" key="1">
    <citation type="journal article" date="2023" name="Plants (Basel)">
        <title>Bridging the Gap: Combining Genomics and Transcriptomics Approaches to Understand Stylosanthes scabra, an Orphan Legume from the Brazilian Caatinga.</title>
        <authorList>
            <person name="Ferreira-Neto J.R.C."/>
            <person name="da Silva M.D."/>
            <person name="Binneck E."/>
            <person name="de Melo N.F."/>
            <person name="da Silva R.H."/>
            <person name="de Melo A.L.T.M."/>
            <person name="Pandolfi V."/>
            <person name="Bustamante F.O."/>
            <person name="Brasileiro-Vidal A.C."/>
            <person name="Benko-Iseppon A.M."/>
        </authorList>
    </citation>
    <scope>NUCLEOTIDE SEQUENCE [LARGE SCALE GENOMIC DNA]</scope>
    <source>
        <tissue evidence="2">Leaves</tissue>
    </source>
</reference>
<evidence type="ECO:0000256" key="1">
    <source>
        <dbReference type="SAM" id="MobiDB-lite"/>
    </source>
</evidence>
<feature type="compositionally biased region" description="Low complexity" evidence="1">
    <location>
        <begin position="106"/>
        <end position="118"/>
    </location>
</feature>
<evidence type="ECO:0000313" key="3">
    <source>
        <dbReference type="Proteomes" id="UP001341840"/>
    </source>
</evidence>
<keyword evidence="3" id="KW-1185">Reference proteome</keyword>
<gene>
    <name evidence="2" type="ORF">PIB30_001571</name>
</gene>
<accession>A0ABU6R1W2</accession>
<proteinExistence type="predicted"/>